<accession>A0A1Y1QF46</accession>
<evidence type="ECO:0008006" key="4">
    <source>
        <dbReference type="Google" id="ProtNLM"/>
    </source>
</evidence>
<evidence type="ECO:0000313" key="3">
    <source>
        <dbReference type="Proteomes" id="UP000192491"/>
    </source>
</evidence>
<sequence length="189" mass="20075">MKNLKHPYPFALLLGLSLCAPHLQAADTIVAGQAVGQISATVPKTLLLAIENVTPTITYTKPTQAGQSFGFPDVSNSSAKLAFTSNVAGAKLYAKARVTKLGNDQELNSSQTLDSNNLLLSAQYNNETKKPLSYDDNYVIANIGNKVSGIISDNSNTNTLTLDGGLRNMDAVPPHGTYGITVTYTLKES</sequence>
<dbReference type="Proteomes" id="UP000192491">
    <property type="component" value="Unassembled WGS sequence"/>
</dbReference>
<gene>
    <name evidence="2" type="ORF">BWK73_37165</name>
</gene>
<comment type="caution">
    <text evidence="2">The sequence shown here is derived from an EMBL/GenBank/DDBJ whole genome shotgun (WGS) entry which is preliminary data.</text>
</comment>
<evidence type="ECO:0000256" key="1">
    <source>
        <dbReference type="SAM" id="SignalP"/>
    </source>
</evidence>
<keyword evidence="1" id="KW-0732">Signal</keyword>
<dbReference type="EMBL" id="MTEJ01000355">
    <property type="protein sequence ID" value="OQX04150.1"/>
    <property type="molecule type" value="Genomic_DNA"/>
</dbReference>
<organism evidence="2 3">
    <name type="scientific">Thiothrix lacustris</name>
    <dbReference type="NCBI Taxonomy" id="525917"/>
    <lineage>
        <taxon>Bacteria</taxon>
        <taxon>Pseudomonadati</taxon>
        <taxon>Pseudomonadota</taxon>
        <taxon>Gammaproteobacteria</taxon>
        <taxon>Thiotrichales</taxon>
        <taxon>Thiotrichaceae</taxon>
        <taxon>Thiothrix</taxon>
    </lineage>
</organism>
<feature type="chain" id="PRO_5012078709" description="DUF4402 domain-containing protein" evidence="1">
    <location>
        <begin position="26"/>
        <end position="189"/>
    </location>
</feature>
<protein>
    <recommendedName>
        <fullName evidence="4">DUF4402 domain-containing protein</fullName>
    </recommendedName>
</protein>
<dbReference type="AlphaFoldDB" id="A0A1Y1QF46"/>
<feature type="signal peptide" evidence="1">
    <location>
        <begin position="1"/>
        <end position="25"/>
    </location>
</feature>
<name>A0A1Y1QF46_9GAMM</name>
<proteinExistence type="predicted"/>
<evidence type="ECO:0000313" key="2">
    <source>
        <dbReference type="EMBL" id="OQX04150.1"/>
    </source>
</evidence>
<reference evidence="2 3" key="1">
    <citation type="submission" date="2017-01" db="EMBL/GenBank/DDBJ databases">
        <title>Novel large sulfur bacteria in the metagenomes of groundwater-fed chemosynthetic microbial mats in the Lake Huron basin.</title>
        <authorList>
            <person name="Sharrar A.M."/>
            <person name="Flood B.E."/>
            <person name="Bailey J.V."/>
            <person name="Jones D.S."/>
            <person name="Biddanda B."/>
            <person name="Ruberg S.A."/>
            <person name="Marcus D.N."/>
            <person name="Dick G.J."/>
        </authorList>
    </citation>
    <scope>NUCLEOTIDE SEQUENCE [LARGE SCALE GENOMIC DNA]</scope>
    <source>
        <strain evidence="2">A8</strain>
    </source>
</reference>